<feature type="region of interest" description="Disordered" evidence="1">
    <location>
        <begin position="1"/>
        <end position="36"/>
    </location>
</feature>
<dbReference type="Proteomes" id="UP001472677">
    <property type="component" value="Unassembled WGS sequence"/>
</dbReference>
<organism evidence="2 3">
    <name type="scientific">Hibiscus sabdariffa</name>
    <name type="common">roselle</name>
    <dbReference type="NCBI Taxonomy" id="183260"/>
    <lineage>
        <taxon>Eukaryota</taxon>
        <taxon>Viridiplantae</taxon>
        <taxon>Streptophyta</taxon>
        <taxon>Embryophyta</taxon>
        <taxon>Tracheophyta</taxon>
        <taxon>Spermatophyta</taxon>
        <taxon>Magnoliopsida</taxon>
        <taxon>eudicotyledons</taxon>
        <taxon>Gunneridae</taxon>
        <taxon>Pentapetalae</taxon>
        <taxon>rosids</taxon>
        <taxon>malvids</taxon>
        <taxon>Malvales</taxon>
        <taxon>Malvaceae</taxon>
        <taxon>Malvoideae</taxon>
        <taxon>Hibiscus</taxon>
    </lineage>
</organism>
<accession>A0ABR2EHL9</accession>
<feature type="region of interest" description="Disordered" evidence="1">
    <location>
        <begin position="67"/>
        <end position="101"/>
    </location>
</feature>
<protein>
    <submittedName>
        <fullName evidence="2">Uncharacterized protein</fullName>
    </submittedName>
</protein>
<evidence type="ECO:0000313" key="2">
    <source>
        <dbReference type="EMBL" id="KAK8558865.1"/>
    </source>
</evidence>
<reference evidence="2 3" key="1">
    <citation type="journal article" date="2024" name="G3 (Bethesda)">
        <title>Genome assembly of Hibiscus sabdariffa L. provides insights into metabolisms of medicinal natural products.</title>
        <authorList>
            <person name="Kim T."/>
        </authorList>
    </citation>
    <scope>NUCLEOTIDE SEQUENCE [LARGE SCALE GENOMIC DNA]</scope>
    <source>
        <strain evidence="2">TK-2024</strain>
        <tissue evidence="2">Old leaves</tissue>
    </source>
</reference>
<comment type="caution">
    <text evidence="2">The sequence shown here is derived from an EMBL/GenBank/DDBJ whole genome shotgun (WGS) entry which is preliminary data.</text>
</comment>
<feature type="compositionally biased region" description="Acidic residues" evidence="1">
    <location>
        <begin position="72"/>
        <end position="82"/>
    </location>
</feature>
<name>A0ABR2EHL9_9ROSI</name>
<proteinExistence type="predicted"/>
<evidence type="ECO:0000313" key="3">
    <source>
        <dbReference type="Proteomes" id="UP001472677"/>
    </source>
</evidence>
<evidence type="ECO:0000256" key="1">
    <source>
        <dbReference type="SAM" id="MobiDB-lite"/>
    </source>
</evidence>
<feature type="compositionally biased region" description="Polar residues" evidence="1">
    <location>
        <begin position="1"/>
        <end position="10"/>
    </location>
</feature>
<sequence length="101" mass="11019">MIGADMNQTMDGKKDGDRSMYASKVATNGSSEAGNEPMEVVLDAEDWNVQQKNEVMVNAGELTTMVTLPREPDDDDVGEDSSDAMMSDNESRLVERLEGSQ</sequence>
<keyword evidence="3" id="KW-1185">Reference proteome</keyword>
<dbReference type="EMBL" id="JBBPBM010000015">
    <property type="protein sequence ID" value="KAK8558865.1"/>
    <property type="molecule type" value="Genomic_DNA"/>
</dbReference>
<feature type="compositionally biased region" description="Basic and acidic residues" evidence="1">
    <location>
        <begin position="89"/>
        <end position="101"/>
    </location>
</feature>
<gene>
    <name evidence="2" type="ORF">V6N12_042158</name>
</gene>